<dbReference type="Proteomes" id="UP000469215">
    <property type="component" value="Unassembled WGS sequence"/>
</dbReference>
<keyword evidence="4" id="KW-0804">Transcription</keyword>
<dbReference type="Pfam" id="PF03466">
    <property type="entry name" value="LysR_substrate"/>
    <property type="match status" value="1"/>
</dbReference>
<evidence type="ECO:0000256" key="4">
    <source>
        <dbReference type="ARBA" id="ARBA00023163"/>
    </source>
</evidence>
<keyword evidence="2" id="KW-0805">Transcription regulation</keyword>
<dbReference type="EMBL" id="WWEQ01000052">
    <property type="protein sequence ID" value="MYM20425.1"/>
    <property type="molecule type" value="Genomic_DNA"/>
</dbReference>
<dbReference type="InterPro" id="IPR005119">
    <property type="entry name" value="LysR_subst-bd"/>
</dbReference>
<evidence type="ECO:0000256" key="3">
    <source>
        <dbReference type="ARBA" id="ARBA00023125"/>
    </source>
</evidence>
<dbReference type="GO" id="GO:0006351">
    <property type="term" value="P:DNA-templated transcription"/>
    <property type="evidence" value="ECO:0007669"/>
    <property type="project" value="TreeGrafter"/>
</dbReference>
<evidence type="ECO:0000256" key="2">
    <source>
        <dbReference type="ARBA" id="ARBA00023015"/>
    </source>
</evidence>
<dbReference type="AlphaFoldDB" id="A0A6N9H8Y1"/>
<dbReference type="Pfam" id="PF00126">
    <property type="entry name" value="HTH_1"/>
    <property type="match status" value="1"/>
</dbReference>
<comment type="caution">
    <text evidence="6">The sequence shown here is derived from an EMBL/GenBank/DDBJ whole genome shotgun (WGS) entry which is preliminary data.</text>
</comment>
<dbReference type="SUPFAM" id="SSF53850">
    <property type="entry name" value="Periplasmic binding protein-like II"/>
    <property type="match status" value="1"/>
</dbReference>
<protein>
    <submittedName>
        <fullName evidence="6">LysR family transcriptional regulator</fullName>
    </submittedName>
</protein>
<evidence type="ECO:0000313" key="6">
    <source>
        <dbReference type="EMBL" id="MYM20425.1"/>
    </source>
</evidence>
<dbReference type="InterPro" id="IPR000847">
    <property type="entry name" value="LysR_HTH_N"/>
</dbReference>
<dbReference type="InterPro" id="IPR058163">
    <property type="entry name" value="LysR-type_TF_proteobact-type"/>
</dbReference>
<gene>
    <name evidence="6" type="ORF">GSY69_10740</name>
</gene>
<dbReference type="GO" id="GO:0003700">
    <property type="term" value="F:DNA-binding transcription factor activity"/>
    <property type="evidence" value="ECO:0007669"/>
    <property type="project" value="InterPro"/>
</dbReference>
<dbReference type="RefSeq" id="WP_160953841.1">
    <property type="nucleotide sequence ID" value="NZ_WWEQ01000052.1"/>
</dbReference>
<dbReference type="GO" id="GO:0043565">
    <property type="term" value="F:sequence-specific DNA binding"/>
    <property type="evidence" value="ECO:0007669"/>
    <property type="project" value="TreeGrafter"/>
</dbReference>
<proteinExistence type="inferred from homology"/>
<reference evidence="6 7" key="1">
    <citation type="submission" date="2020-01" db="EMBL/GenBank/DDBJ databases">
        <authorList>
            <person name="Deng T."/>
        </authorList>
    </citation>
    <scope>NUCLEOTIDE SEQUENCE [LARGE SCALE GENOMIC DNA]</scope>
    <source>
        <strain evidence="6 7">5221</strain>
    </source>
</reference>
<accession>A0A6N9H8Y1</accession>
<dbReference type="PANTHER" id="PTHR30537">
    <property type="entry name" value="HTH-TYPE TRANSCRIPTIONAL REGULATOR"/>
    <property type="match status" value="1"/>
</dbReference>
<dbReference type="InterPro" id="IPR036388">
    <property type="entry name" value="WH-like_DNA-bd_sf"/>
</dbReference>
<sequence>MPSPAGSRPASSSAPVSPDDLLTLLAVARLGKFTAAAAALGVNHTTISRRIASLEKAVAARVLVQSPDGWELTATGSALIPAAEAVEAALAGAVRAARPEASPADPVVGTIRLAAPEGFVVHYALPALARLQRSHAGLQLEVLTATQRARRYRSGVDIEVVVGRPDAPNTTVHRLRRYALALFAAADYPLALPQEPADIAGHRLVYYPAHSLGVDGLENAAATLPEPAGFLTSNSISAQVRATQEGAGIGLLPVFAARAAGLERVVPEFSVPMTYWAAVRPEALRSATVGAVLEALRAPEPAAADTAPRRRGAAG</sequence>
<keyword evidence="7" id="KW-1185">Reference proteome</keyword>
<keyword evidence="3" id="KW-0238">DNA-binding</keyword>
<organism evidence="6 7">
    <name type="scientific">Brevibacterium rongguiense</name>
    <dbReference type="NCBI Taxonomy" id="2695267"/>
    <lineage>
        <taxon>Bacteria</taxon>
        <taxon>Bacillati</taxon>
        <taxon>Actinomycetota</taxon>
        <taxon>Actinomycetes</taxon>
        <taxon>Micrococcales</taxon>
        <taxon>Brevibacteriaceae</taxon>
        <taxon>Brevibacterium</taxon>
    </lineage>
</organism>
<comment type="similarity">
    <text evidence="1">Belongs to the LysR transcriptional regulatory family.</text>
</comment>
<dbReference type="PANTHER" id="PTHR30537:SF3">
    <property type="entry name" value="TRANSCRIPTIONAL REGULATORY PROTEIN"/>
    <property type="match status" value="1"/>
</dbReference>
<dbReference type="Gene3D" id="1.10.10.10">
    <property type="entry name" value="Winged helix-like DNA-binding domain superfamily/Winged helix DNA-binding domain"/>
    <property type="match status" value="1"/>
</dbReference>
<evidence type="ECO:0000256" key="1">
    <source>
        <dbReference type="ARBA" id="ARBA00009437"/>
    </source>
</evidence>
<evidence type="ECO:0000313" key="7">
    <source>
        <dbReference type="Proteomes" id="UP000469215"/>
    </source>
</evidence>
<dbReference type="SUPFAM" id="SSF46785">
    <property type="entry name" value="Winged helix' DNA-binding domain"/>
    <property type="match status" value="1"/>
</dbReference>
<dbReference type="Gene3D" id="3.40.190.290">
    <property type="match status" value="1"/>
</dbReference>
<dbReference type="PROSITE" id="PS50931">
    <property type="entry name" value="HTH_LYSR"/>
    <property type="match status" value="1"/>
</dbReference>
<name>A0A6N9H8Y1_9MICO</name>
<dbReference type="InterPro" id="IPR036390">
    <property type="entry name" value="WH_DNA-bd_sf"/>
</dbReference>
<feature type="domain" description="HTH lysR-type" evidence="5">
    <location>
        <begin position="16"/>
        <end position="73"/>
    </location>
</feature>
<evidence type="ECO:0000259" key="5">
    <source>
        <dbReference type="PROSITE" id="PS50931"/>
    </source>
</evidence>